<dbReference type="AlphaFoldDB" id="A0AAE1KY29"/>
<keyword evidence="2" id="KW-1185">Reference proteome</keyword>
<accession>A0AAE1KY29</accession>
<sequence>MPHFDATCNTPATSKDQCCTLLFSYPTYFCSVTLVYTLVPKFIVTCEMVSLPRATMDVACFTCSYVSTYLWYARLSQKQHTVSLPPLPQQQPLQQHHFTTQPCILPPLQRQLPTVQTQHL</sequence>
<protein>
    <submittedName>
        <fullName evidence="1">Uncharacterized protein</fullName>
    </submittedName>
</protein>
<evidence type="ECO:0000313" key="1">
    <source>
        <dbReference type="EMBL" id="KAK3887992.1"/>
    </source>
</evidence>
<name>A0AAE1KY29_PETCI</name>
<reference evidence="1" key="1">
    <citation type="submission" date="2023-10" db="EMBL/GenBank/DDBJ databases">
        <title>Genome assemblies of two species of porcelain crab, Petrolisthes cinctipes and Petrolisthes manimaculis (Anomura: Porcellanidae).</title>
        <authorList>
            <person name="Angst P."/>
        </authorList>
    </citation>
    <scope>NUCLEOTIDE SEQUENCE</scope>
    <source>
        <strain evidence="1">PB745_01</strain>
        <tissue evidence="1">Gill</tissue>
    </source>
</reference>
<gene>
    <name evidence="1" type="ORF">Pcinc_007951</name>
</gene>
<dbReference type="EMBL" id="JAWQEG010000596">
    <property type="protein sequence ID" value="KAK3887992.1"/>
    <property type="molecule type" value="Genomic_DNA"/>
</dbReference>
<organism evidence="1 2">
    <name type="scientific">Petrolisthes cinctipes</name>
    <name type="common">Flat porcelain crab</name>
    <dbReference type="NCBI Taxonomy" id="88211"/>
    <lineage>
        <taxon>Eukaryota</taxon>
        <taxon>Metazoa</taxon>
        <taxon>Ecdysozoa</taxon>
        <taxon>Arthropoda</taxon>
        <taxon>Crustacea</taxon>
        <taxon>Multicrustacea</taxon>
        <taxon>Malacostraca</taxon>
        <taxon>Eumalacostraca</taxon>
        <taxon>Eucarida</taxon>
        <taxon>Decapoda</taxon>
        <taxon>Pleocyemata</taxon>
        <taxon>Anomura</taxon>
        <taxon>Galatheoidea</taxon>
        <taxon>Porcellanidae</taxon>
        <taxon>Petrolisthes</taxon>
    </lineage>
</organism>
<dbReference type="Proteomes" id="UP001286313">
    <property type="component" value="Unassembled WGS sequence"/>
</dbReference>
<evidence type="ECO:0000313" key="2">
    <source>
        <dbReference type="Proteomes" id="UP001286313"/>
    </source>
</evidence>
<proteinExistence type="predicted"/>
<comment type="caution">
    <text evidence="1">The sequence shown here is derived from an EMBL/GenBank/DDBJ whole genome shotgun (WGS) entry which is preliminary data.</text>
</comment>